<evidence type="ECO:0000313" key="2">
    <source>
        <dbReference type="Proteomes" id="UP000316665"/>
    </source>
</evidence>
<dbReference type="EMBL" id="CP041185">
    <property type="protein sequence ID" value="QDG69242.1"/>
    <property type="molecule type" value="Genomic_DNA"/>
</dbReference>
<dbReference type="InterPro" id="IPR036388">
    <property type="entry name" value="WH-like_DNA-bd_sf"/>
</dbReference>
<evidence type="ECO:0000313" key="1">
    <source>
        <dbReference type="EMBL" id="QDG69242.1"/>
    </source>
</evidence>
<proteinExistence type="predicted"/>
<dbReference type="InterPro" id="IPR016032">
    <property type="entry name" value="Sig_transdc_resp-reg_C-effctor"/>
</dbReference>
<sequence>MIVPTMENDGADPVIAAFYRAALEPGQWDAALSAFARLAGGDVACCFLKAEAGLAPSRAHISGLDEQAWEAGYRRYYHAIDPGYTVLVRGAPGRMYLMQDYIGERAVARSEYFQDFYLRAGLRYSCSGTLSDGSGLTILSAHRTAGQGRYDKRTRLQLQRVLDHLPNVFRLRDTAQQAQVHGALAWAALDELPRAILLVDACLQLVFMNRAAQCLLCGPPLVPALVAATATIVLRGGSVGLRASPLQQRLAQRVRQVCAGQACASPAPLYLADGAGRPALEIGILPLPIPAGMGACGDAARLAMLVLRPLFRTAARPWPLAAERPCGLTAAQWALAQALADGVEPTDYARRHGVRISTVRSQIQAILAKTGTRRSSEIASLFSAMEWGAGTPP</sequence>
<reference evidence="1 2" key="1">
    <citation type="submission" date="2019-06" db="EMBL/GenBank/DDBJ databases">
        <title>Complete genome sequence of Janthinobacterium sp. SNU WT3 isolated from diseased rainbow trout.</title>
        <authorList>
            <person name="Oh W.T."/>
            <person name="Park S.C."/>
        </authorList>
    </citation>
    <scope>NUCLEOTIDE SEQUENCE [LARGE SCALE GENOMIC DNA]</scope>
    <source>
        <strain evidence="1 2">SNU WT3</strain>
    </source>
</reference>
<dbReference type="RefSeq" id="WP_141168764.1">
    <property type="nucleotide sequence ID" value="NZ_CP041185.1"/>
</dbReference>
<dbReference type="SUPFAM" id="SSF46894">
    <property type="entry name" value="C-terminal effector domain of the bipartite response regulators"/>
    <property type="match status" value="1"/>
</dbReference>
<accession>A0A4Y6R8F8</accession>
<dbReference type="Proteomes" id="UP000316665">
    <property type="component" value="Chromosome"/>
</dbReference>
<dbReference type="KEGG" id="jas:FJQ89_01570"/>
<dbReference type="OrthoDB" id="5497412at2"/>
<protein>
    <submittedName>
        <fullName evidence="1">LuxR family transcriptional regulator</fullName>
    </submittedName>
</protein>
<dbReference type="AlphaFoldDB" id="A0A4Y6R8F8"/>
<gene>
    <name evidence="1" type="ORF">FJQ89_01570</name>
</gene>
<dbReference type="Gene3D" id="1.10.10.10">
    <property type="entry name" value="Winged helix-like DNA-binding domain superfamily/Winged helix DNA-binding domain"/>
    <property type="match status" value="1"/>
</dbReference>
<keyword evidence="2" id="KW-1185">Reference proteome</keyword>
<dbReference type="GO" id="GO:0006355">
    <property type="term" value="P:regulation of DNA-templated transcription"/>
    <property type="evidence" value="ECO:0007669"/>
    <property type="project" value="InterPro"/>
</dbReference>
<organism evidence="1 2">
    <name type="scientific">Janthinobacterium tructae</name>
    <dbReference type="NCBI Taxonomy" id="2590869"/>
    <lineage>
        <taxon>Bacteria</taxon>
        <taxon>Pseudomonadati</taxon>
        <taxon>Pseudomonadota</taxon>
        <taxon>Betaproteobacteria</taxon>
        <taxon>Burkholderiales</taxon>
        <taxon>Oxalobacteraceae</taxon>
        <taxon>Janthinobacterium</taxon>
    </lineage>
</organism>
<dbReference type="GO" id="GO:0003677">
    <property type="term" value="F:DNA binding"/>
    <property type="evidence" value="ECO:0007669"/>
    <property type="project" value="InterPro"/>
</dbReference>
<name>A0A4Y6R8F8_9BURK</name>